<evidence type="ECO:0000313" key="2">
    <source>
        <dbReference type="Proteomes" id="UP000576152"/>
    </source>
</evidence>
<gene>
    <name evidence="1" type="ORF">FHS00_000426</name>
</gene>
<evidence type="ECO:0008006" key="3">
    <source>
        <dbReference type="Google" id="ProtNLM"/>
    </source>
</evidence>
<keyword evidence="2" id="KW-1185">Reference proteome</keyword>
<organism evidence="1 2">
    <name type="scientific">Limimaricola variabilis</name>
    <dbReference type="NCBI Taxonomy" id="1492771"/>
    <lineage>
        <taxon>Bacteria</taxon>
        <taxon>Pseudomonadati</taxon>
        <taxon>Pseudomonadota</taxon>
        <taxon>Alphaproteobacteria</taxon>
        <taxon>Rhodobacterales</taxon>
        <taxon>Paracoccaceae</taxon>
        <taxon>Limimaricola</taxon>
    </lineage>
</organism>
<dbReference type="EMBL" id="JACIBX010000001">
    <property type="protein sequence ID" value="MBB3710873.1"/>
    <property type="molecule type" value="Genomic_DNA"/>
</dbReference>
<dbReference type="RefSeq" id="WP_183469401.1">
    <property type="nucleotide sequence ID" value="NZ_JACIBX010000001.1"/>
</dbReference>
<dbReference type="Proteomes" id="UP000576152">
    <property type="component" value="Unassembled WGS sequence"/>
</dbReference>
<comment type="caution">
    <text evidence="1">The sequence shown here is derived from an EMBL/GenBank/DDBJ whole genome shotgun (WGS) entry which is preliminary data.</text>
</comment>
<proteinExistence type="predicted"/>
<sequence>MRHITAGRVTFAHKADAEPPNIGDILCSPRHYFDFSFEGPGRVLVVGGGAIPDPLAADGGNEFAHRLVWATGASRPFYPRPKDRIRAIQHRLREGASQRRWPDALVGSRDPDAAGADALPCPSCFHEVCDTPRGAGIGVILNANPRVSGGGLPDWLGQEHPGLLLGSNAISEADLLAFFGATRRIVTNSYHMAYWSLLSGGEVAILGHSSKLASLLTLFGLDPQQIHRYPQADYRRMEAALRDALDRGPWLSLKVPAATREDFRARNMDFAARATRTVPGLRITRR</sequence>
<protein>
    <recommendedName>
        <fullName evidence="3">Polysaccharide pyruvyl transferase</fullName>
    </recommendedName>
</protein>
<accession>A0ABR6HKB1</accession>
<name>A0ABR6HKB1_9RHOB</name>
<evidence type="ECO:0000313" key="1">
    <source>
        <dbReference type="EMBL" id="MBB3710873.1"/>
    </source>
</evidence>
<reference evidence="1 2" key="1">
    <citation type="submission" date="2020-08" db="EMBL/GenBank/DDBJ databases">
        <title>Genomic Encyclopedia of Type Strains, Phase III (KMG-III): the genomes of soil and plant-associated and newly described type strains.</title>
        <authorList>
            <person name="Whitman W."/>
        </authorList>
    </citation>
    <scope>NUCLEOTIDE SEQUENCE [LARGE SCALE GENOMIC DNA]</scope>
    <source>
        <strain evidence="1 2">CECT 8572</strain>
    </source>
</reference>